<keyword evidence="1" id="KW-0472">Membrane</keyword>
<dbReference type="OrthoDB" id="6871677at2"/>
<name>A0A1I3KT24_9BURK</name>
<feature type="transmembrane region" description="Helical" evidence="1">
    <location>
        <begin position="112"/>
        <end position="132"/>
    </location>
</feature>
<keyword evidence="1" id="KW-1133">Transmembrane helix</keyword>
<proteinExistence type="predicted"/>
<evidence type="ECO:0000313" key="3">
    <source>
        <dbReference type="Proteomes" id="UP000199548"/>
    </source>
</evidence>
<evidence type="ECO:0000313" key="2">
    <source>
        <dbReference type="EMBL" id="SFI75587.1"/>
    </source>
</evidence>
<dbReference type="Proteomes" id="UP000199548">
    <property type="component" value="Unassembled WGS sequence"/>
</dbReference>
<feature type="transmembrane region" description="Helical" evidence="1">
    <location>
        <begin position="138"/>
        <end position="155"/>
    </location>
</feature>
<keyword evidence="1" id="KW-0812">Transmembrane</keyword>
<sequence length="179" mass="19391">MNNKELQVEVTEMLSAGKKKQDVFAVLSGRGVKDRVVAYFIAAHLDPRRYAENKIHRGIIIAIICIQGVLGILAGISIAASDSPTVGLVVGAIVLLITGLFVWGFAKNKASVYNAFILLSIVAMPGQISSFVEDPVSTSLGMAIGVAVIVYVWYVRQRLFPDFAFLGVRKVNGQYVFSD</sequence>
<accession>A0A1I3KT24</accession>
<dbReference type="AlphaFoldDB" id="A0A1I3KT24"/>
<organism evidence="2 3">
    <name type="scientific">Paraburkholderia megapolitana</name>
    <dbReference type="NCBI Taxonomy" id="420953"/>
    <lineage>
        <taxon>Bacteria</taxon>
        <taxon>Pseudomonadati</taxon>
        <taxon>Pseudomonadota</taxon>
        <taxon>Betaproteobacteria</taxon>
        <taxon>Burkholderiales</taxon>
        <taxon>Burkholderiaceae</taxon>
        <taxon>Paraburkholderia</taxon>
    </lineage>
</organism>
<dbReference type="STRING" id="420953.SAMN05192543_104112"/>
<evidence type="ECO:0000256" key="1">
    <source>
        <dbReference type="SAM" id="Phobius"/>
    </source>
</evidence>
<reference evidence="2 3" key="1">
    <citation type="submission" date="2016-10" db="EMBL/GenBank/DDBJ databases">
        <authorList>
            <person name="de Groot N.N."/>
        </authorList>
    </citation>
    <scope>NUCLEOTIDE SEQUENCE [LARGE SCALE GENOMIC DNA]</scope>
    <source>
        <strain evidence="2 3">LMG 23650</strain>
    </source>
</reference>
<protein>
    <submittedName>
        <fullName evidence="2">Uncharacterized protein</fullName>
    </submittedName>
</protein>
<gene>
    <name evidence="2" type="ORF">SAMN05192543_104112</name>
</gene>
<feature type="transmembrane region" description="Helical" evidence="1">
    <location>
        <begin position="58"/>
        <end position="80"/>
    </location>
</feature>
<keyword evidence="3" id="KW-1185">Reference proteome</keyword>
<feature type="transmembrane region" description="Helical" evidence="1">
    <location>
        <begin position="86"/>
        <end position="105"/>
    </location>
</feature>
<dbReference type="RefSeq" id="WP_091011751.1">
    <property type="nucleotide sequence ID" value="NZ_CP041743.1"/>
</dbReference>
<dbReference type="EMBL" id="FOQU01000004">
    <property type="protein sequence ID" value="SFI75587.1"/>
    <property type="molecule type" value="Genomic_DNA"/>
</dbReference>